<protein>
    <submittedName>
        <fullName evidence="1">Uncharacterized protein</fullName>
    </submittedName>
</protein>
<comment type="caution">
    <text evidence="1">The sequence shown here is derived from an EMBL/GenBank/DDBJ whole genome shotgun (WGS) entry which is preliminary data.</text>
</comment>
<dbReference type="STRING" id="476652.DEAC_c31600"/>
<accession>A0A0J1FNB3</accession>
<name>A0A0J1FNB3_9FIRM</name>
<keyword evidence="2" id="KW-1185">Reference proteome</keyword>
<dbReference type="Proteomes" id="UP000036356">
    <property type="component" value="Unassembled WGS sequence"/>
</dbReference>
<proteinExistence type="predicted"/>
<evidence type="ECO:0000313" key="2">
    <source>
        <dbReference type="Proteomes" id="UP000036356"/>
    </source>
</evidence>
<gene>
    <name evidence="1" type="ORF">DEAC_c31600</name>
</gene>
<dbReference type="Gene3D" id="1.10.10.10">
    <property type="entry name" value="Winged helix-like DNA-binding domain superfamily/Winged helix DNA-binding domain"/>
    <property type="match status" value="1"/>
</dbReference>
<dbReference type="EMBL" id="LDZY01000011">
    <property type="protein sequence ID" value="KLU64832.1"/>
    <property type="molecule type" value="Genomic_DNA"/>
</dbReference>
<dbReference type="InterPro" id="IPR036388">
    <property type="entry name" value="WH-like_DNA-bd_sf"/>
</dbReference>
<dbReference type="AlphaFoldDB" id="A0A0J1FNB3"/>
<reference evidence="1 2" key="1">
    <citation type="submission" date="2015-06" db="EMBL/GenBank/DDBJ databases">
        <title>Draft genome of the moderately acidophilic sulfate reducer Candidatus Desulfosporosinus acididurans strain M1.</title>
        <authorList>
            <person name="Poehlein A."/>
            <person name="Petzsch P."/>
            <person name="Johnson B.D."/>
            <person name="Schloemann M."/>
            <person name="Daniel R."/>
            <person name="Muehling M."/>
        </authorList>
    </citation>
    <scope>NUCLEOTIDE SEQUENCE [LARGE SCALE GENOMIC DNA]</scope>
    <source>
        <strain evidence="1 2">M1</strain>
    </source>
</reference>
<dbReference type="PATRIC" id="fig|476652.3.peg.3327"/>
<dbReference type="RefSeq" id="WP_047810980.1">
    <property type="nucleotide sequence ID" value="NZ_LDZY01000011.1"/>
</dbReference>
<sequence length="188" mass="21676">MNDMNITLQYLINEAFTKGAGKEIFGKNKKNREEAAEKLTAWFSSYYGGTHDEAAKENILSLSISLLKENKDEFTANISQGIRIYTRDKYPVVRRIEHLVKHLNSKYEFGLDLTFLEQLKARDGYDRLLKILKYLHSGSHTREELSKTFGISERALSDDLNTLKDGFKFMGTTMKISELERGQTRTVH</sequence>
<evidence type="ECO:0000313" key="1">
    <source>
        <dbReference type="EMBL" id="KLU64832.1"/>
    </source>
</evidence>
<organism evidence="1 2">
    <name type="scientific">Desulfosporosinus acididurans</name>
    <dbReference type="NCBI Taxonomy" id="476652"/>
    <lineage>
        <taxon>Bacteria</taxon>
        <taxon>Bacillati</taxon>
        <taxon>Bacillota</taxon>
        <taxon>Clostridia</taxon>
        <taxon>Eubacteriales</taxon>
        <taxon>Desulfitobacteriaceae</taxon>
        <taxon>Desulfosporosinus</taxon>
    </lineage>
</organism>